<dbReference type="AlphaFoldDB" id="A0A419SKQ8"/>
<protein>
    <recommendedName>
        <fullName evidence="1">Glycosyltransferase 2-like domain-containing protein</fullName>
    </recommendedName>
</protein>
<dbReference type="EMBL" id="MCHY01000008">
    <property type="protein sequence ID" value="RKD24597.1"/>
    <property type="molecule type" value="Genomic_DNA"/>
</dbReference>
<evidence type="ECO:0000259" key="1">
    <source>
        <dbReference type="Pfam" id="PF00535"/>
    </source>
</evidence>
<keyword evidence="3" id="KW-1185">Reference proteome</keyword>
<name>A0A419SKQ8_9BACL</name>
<sequence>MVSIICCTMRQHFMENAFRNYESQDYREKELIIILNRDDMDRSVWEARARRSSNVTVFQLPESMTLGECLNFGVEQAKYPYVANKQGFWNG</sequence>
<comment type="caution">
    <text evidence="2">The sequence shown here is derived from an EMBL/GenBank/DDBJ whole genome shotgun (WGS) entry which is preliminary data.</text>
</comment>
<evidence type="ECO:0000313" key="3">
    <source>
        <dbReference type="Proteomes" id="UP000284219"/>
    </source>
</evidence>
<dbReference type="CDD" id="cd00761">
    <property type="entry name" value="Glyco_tranf_GTA_type"/>
    <property type="match status" value="1"/>
</dbReference>
<dbReference type="RefSeq" id="WP_120189891.1">
    <property type="nucleotide sequence ID" value="NZ_MCHY01000008.1"/>
</dbReference>
<reference evidence="2 3" key="1">
    <citation type="submission" date="2016-08" db="EMBL/GenBank/DDBJ databases">
        <title>Novel Firmicute Genomes.</title>
        <authorList>
            <person name="Poppleton D.I."/>
            <person name="Gribaldo S."/>
        </authorList>
    </citation>
    <scope>NUCLEOTIDE SEQUENCE [LARGE SCALE GENOMIC DNA]</scope>
    <source>
        <strain evidence="2 3">RAOx-1</strain>
    </source>
</reference>
<dbReference type="InterPro" id="IPR001173">
    <property type="entry name" value="Glyco_trans_2-like"/>
</dbReference>
<evidence type="ECO:0000313" key="2">
    <source>
        <dbReference type="EMBL" id="RKD24597.1"/>
    </source>
</evidence>
<dbReference type="OrthoDB" id="6713581at2"/>
<dbReference type="Gene3D" id="3.90.550.10">
    <property type="entry name" value="Spore Coat Polysaccharide Biosynthesis Protein SpsA, Chain A"/>
    <property type="match status" value="1"/>
</dbReference>
<gene>
    <name evidence="2" type="ORF">BEP19_09475</name>
</gene>
<organism evidence="2 3">
    <name type="scientific">Ammoniphilus oxalaticus</name>
    <dbReference type="NCBI Taxonomy" id="66863"/>
    <lineage>
        <taxon>Bacteria</taxon>
        <taxon>Bacillati</taxon>
        <taxon>Bacillota</taxon>
        <taxon>Bacilli</taxon>
        <taxon>Bacillales</taxon>
        <taxon>Paenibacillaceae</taxon>
        <taxon>Aneurinibacillus group</taxon>
        <taxon>Ammoniphilus</taxon>
    </lineage>
</organism>
<dbReference type="Proteomes" id="UP000284219">
    <property type="component" value="Unassembled WGS sequence"/>
</dbReference>
<feature type="domain" description="Glycosyltransferase 2-like" evidence="1">
    <location>
        <begin position="4"/>
        <end position="83"/>
    </location>
</feature>
<accession>A0A419SKQ8</accession>
<proteinExistence type="predicted"/>
<dbReference type="Pfam" id="PF00535">
    <property type="entry name" value="Glycos_transf_2"/>
    <property type="match status" value="1"/>
</dbReference>
<dbReference type="SUPFAM" id="SSF53448">
    <property type="entry name" value="Nucleotide-diphospho-sugar transferases"/>
    <property type="match status" value="1"/>
</dbReference>
<dbReference type="InterPro" id="IPR029044">
    <property type="entry name" value="Nucleotide-diphossugar_trans"/>
</dbReference>